<dbReference type="InterPro" id="IPR017853">
    <property type="entry name" value="GH"/>
</dbReference>
<dbReference type="PANTHER" id="PTHR11069:SF23">
    <property type="entry name" value="LYSOSOMAL ACID GLUCOSYLCERAMIDASE"/>
    <property type="match status" value="1"/>
</dbReference>
<dbReference type="Proteomes" id="UP001642484">
    <property type="component" value="Unassembled WGS sequence"/>
</dbReference>
<dbReference type="SUPFAM" id="SSF51445">
    <property type="entry name" value="(Trans)glycosidases"/>
    <property type="match status" value="1"/>
</dbReference>
<keyword evidence="6" id="KW-1185">Reference proteome</keyword>
<gene>
    <name evidence="5" type="ORF">CCMP2556_LOCUS40826</name>
</gene>
<organism evidence="5 6">
    <name type="scientific">Durusdinium trenchii</name>
    <dbReference type="NCBI Taxonomy" id="1381693"/>
    <lineage>
        <taxon>Eukaryota</taxon>
        <taxon>Sar</taxon>
        <taxon>Alveolata</taxon>
        <taxon>Dinophyceae</taxon>
        <taxon>Suessiales</taxon>
        <taxon>Symbiodiniaceae</taxon>
        <taxon>Durusdinium</taxon>
    </lineage>
</organism>
<proteinExistence type="inferred from homology"/>
<comment type="similarity">
    <text evidence="1">Belongs to the glycosyl hydrolase 30 family.</text>
</comment>
<keyword evidence="2" id="KW-0732">Signal</keyword>
<dbReference type="Pfam" id="PF02055">
    <property type="entry name" value="Glyco_hydro_30"/>
    <property type="match status" value="1"/>
</dbReference>
<reference evidence="5 6" key="1">
    <citation type="submission" date="2024-02" db="EMBL/GenBank/DDBJ databases">
        <authorList>
            <person name="Chen Y."/>
            <person name="Shah S."/>
            <person name="Dougan E. K."/>
            <person name="Thang M."/>
            <person name="Chan C."/>
        </authorList>
    </citation>
    <scope>NUCLEOTIDE SEQUENCE [LARGE SCALE GENOMIC DNA]</scope>
</reference>
<evidence type="ECO:0000256" key="1">
    <source>
        <dbReference type="ARBA" id="ARBA00005382"/>
    </source>
</evidence>
<protein>
    <recommendedName>
        <fullName evidence="4">Glycosyl hydrolase family 30 TIM-barrel domain-containing protein</fullName>
    </recommendedName>
</protein>
<dbReference type="InterPro" id="IPR001139">
    <property type="entry name" value="Glyco_hydro_30"/>
</dbReference>
<evidence type="ECO:0000256" key="3">
    <source>
        <dbReference type="ARBA" id="ARBA00022801"/>
    </source>
</evidence>
<evidence type="ECO:0000259" key="4">
    <source>
        <dbReference type="Pfam" id="PF02055"/>
    </source>
</evidence>
<dbReference type="EMBL" id="CAXAMN010024106">
    <property type="protein sequence ID" value="CAK9083801.1"/>
    <property type="molecule type" value="Genomic_DNA"/>
</dbReference>
<name>A0ABP0QA01_9DINO</name>
<dbReference type="InterPro" id="IPR033453">
    <property type="entry name" value="Glyco_hydro_30_TIM-barrel"/>
</dbReference>
<evidence type="ECO:0000313" key="6">
    <source>
        <dbReference type="Proteomes" id="UP001642484"/>
    </source>
</evidence>
<evidence type="ECO:0000256" key="2">
    <source>
        <dbReference type="ARBA" id="ARBA00022729"/>
    </source>
</evidence>
<comment type="caution">
    <text evidence="5">The sequence shown here is derived from an EMBL/GenBank/DDBJ whole genome shotgun (WGS) entry which is preliminary data.</text>
</comment>
<dbReference type="PANTHER" id="PTHR11069">
    <property type="entry name" value="GLUCOSYLCERAMIDASE"/>
    <property type="match status" value="1"/>
</dbReference>
<evidence type="ECO:0000313" key="5">
    <source>
        <dbReference type="EMBL" id="CAK9083801.1"/>
    </source>
</evidence>
<keyword evidence="3" id="KW-0378">Hydrolase</keyword>
<feature type="domain" description="Glycosyl hydrolase family 30 TIM-barrel" evidence="4">
    <location>
        <begin position="150"/>
        <end position="224"/>
    </location>
</feature>
<dbReference type="Gene3D" id="3.20.20.80">
    <property type="entry name" value="Glycosidases"/>
    <property type="match status" value="1"/>
</dbReference>
<accession>A0ABP0QA01</accession>
<sequence>MGHAKVFDAWNLQWNVMEPRRFRYDEVRSMYRSGTVKLYEAAMLSSPMDPNHAFETLRRVLTDTLSRPNTIGEGHVDTARTRVNEALLRRSGQIQCPATEHPGNWSCCEDEDLSKLSVDRYASRLTFGRVRAERARDLECQREQVADEAILPVVRRAFQSTRQSSPLRLFASPWSPPKWMKDSGNMCQGGKLKQECRSAWAQFYVRFAELLKEKGHTLWGFSVQPHSL</sequence>